<evidence type="ECO:0000256" key="1">
    <source>
        <dbReference type="SAM" id="MobiDB-lite"/>
    </source>
</evidence>
<sequence length="319" mass="37153">MSQYYQGNKELLEYLDSHKPEEWSLSRFLLLYRDKILTTPPFHDDWHALDGLWTRRFVWAVQERNEKIALETKLSLSRVTNDDTPNSFKVNSENNRLYWREIILDRMKIETKLVTDKEGLHTLHTSVQSHGERVRNSYDNCEEANVRVSKFIFEQDKPKDDHDESDEIDNFFKSPSEKKSSNLFLQKKDNSAKKQQKSSNERGFNEADDEKDKVVSEENDDSGFFSLGSQPISFCNASDTEGLADGSENKPFLVSEEEYAYLQEILNEDVRLPTPNKRGNEIEEDVSTRKKAKKTVKSTYSVEHPRSRNSEKSSFEDPS</sequence>
<protein>
    <submittedName>
        <fullName evidence="2">5870_t:CDS:1</fullName>
    </submittedName>
</protein>
<feature type="compositionally biased region" description="Basic and acidic residues" evidence="1">
    <location>
        <begin position="175"/>
        <end position="192"/>
    </location>
</feature>
<feature type="compositionally biased region" description="Basic and acidic residues" evidence="1">
    <location>
        <begin position="303"/>
        <end position="319"/>
    </location>
</feature>
<feature type="non-terminal residue" evidence="2">
    <location>
        <position position="319"/>
    </location>
</feature>
<evidence type="ECO:0000313" key="2">
    <source>
        <dbReference type="EMBL" id="CAG8698731.1"/>
    </source>
</evidence>
<comment type="caution">
    <text evidence="2">The sequence shown here is derived from an EMBL/GenBank/DDBJ whole genome shotgun (WGS) entry which is preliminary data.</text>
</comment>
<feature type="region of interest" description="Disordered" evidence="1">
    <location>
        <begin position="155"/>
        <end position="227"/>
    </location>
</feature>
<keyword evidence="3" id="KW-1185">Reference proteome</keyword>
<accession>A0A9N9HP13</accession>
<gene>
    <name evidence="2" type="ORF">FMOSSE_LOCUS13719</name>
</gene>
<dbReference type="Proteomes" id="UP000789375">
    <property type="component" value="Unassembled WGS sequence"/>
</dbReference>
<evidence type="ECO:0000313" key="3">
    <source>
        <dbReference type="Proteomes" id="UP000789375"/>
    </source>
</evidence>
<reference evidence="2" key="1">
    <citation type="submission" date="2021-06" db="EMBL/GenBank/DDBJ databases">
        <authorList>
            <person name="Kallberg Y."/>
            <person name="Tangrot J."/>
            <person name="Rosling A."/>
        </authorList>
    </citation>
    <scope>NUCLEOTIDE SEQUENCE</scope>
    <source>
        <strain evidence="2">87-6 pot B 2015</strain>
    </source>
</reference>
<dbReference type="AlphaFoldDB" id="A0A9N9HP13"/>
<organism evidence="2 3">
    <name type="scientific">Funneliformis mosseae</name>
    <name type="common">Endomycorrhizal fungus</name>
    <name type="synonym">Glomus mosseae</name>
    <dbReference type="NCBI Taxonomy" id="27381"/>
    <lineage>
        <taxon>Eukaryota</taxon>
        <taxon>Fungi</taxon>
        <taxon>Fungi incertae sedis</taxon>
        <taxon>Mucoromycota</taxon>
        <taxon>Glomeromycotina</taxon>
        <taxon>Glomeromycetes</taxon>
        <taxon>Glomerales</taxon>
        <taxon>Glomeraceae</taxon>
        <taxon>Funneliformis</taxon>
    </lineage>
</organism>
<proteinExistence type="predicted"/>
<name>A0A9N9HP13_FUNMO</name>
<feature type="compositionally biased region" description="Basic and acidic residues" evidence="1">
    <location>
        <begin position="199"/>
        <end position="216"/>
    </location>
</feature>
<feature type="region of interest" description="Disordered" evidence="1">
    <location>
        <begin position="272"/>
        <end position="319"/>
    </location>
</feature>
<dbReference type="EMBL" id="CAJVPP010008656">
    <property type="protein sequence ID" value="CAG8698731.1"/>
    <property type="molecule type" value="Genomic_DNA"/>
</dbReference>